<dbReference type="Proteomes" id="UP000827261">
    <property type="component" value="Segment"/>
</dbReference>
<gene>
    <name evidence="1" type="ORF">CPT_Philippe_043</name>
</gene>
<sequence length="55" mass="6240">MIDYKKRAIKERRRKGKARYAAYISGLRNYAPMQGSLRAKRSHASGNDVAAGWDV</sequence>
<keyword evidence="2" id="KW-1185">Reference proteome</keyword>
<protein>
    <submittedName>
        <fullName evidence="1">Uncharacterized protein</fullName>
    </submittedName>
</protein>
<proteinExistence type="predicted"/>
<dbReference type="EMBL" id="MZ326861">
    <property type="protein sequence ID" value="QYW02242.1"/>
    <property type="molecule type" value="Genomic_DNA"/>
</dbReference>
<reference evidence="1" key="1">
    <citation type="submission" date="2021-06" db="EMBL/GenBank/DDBJ databases">
        <title>Complete genome sequence of Stenotrophomonas maltophilia phage Philippe.</title>
        <authorList>
            <person name="Vallavanatt I."/>
            <person name="Bartz M."/>
            <person name="Clark J."/>
            <person name="Burrowes B."/>
            <person name="Liu M."/>
            <person name="Gill J."/>
        </authorList>
    </citation>
    <scope>NUCLEOTIDE SEQUENCE</scope>
</reference>
<evidence type="ECO:0000313" key="2">
    <source>
        <dbReference type="Proteomes" id="UP000827261"/>
    </source>
</evidence>
<evidence type="ECO:0000313" key="1">
    <source>
        <dbReference type="EMBL" id="QYW02242.1"/>
    </source>
</evidence>
<accession>A0AAE7WMK6</accession>
<name>A0AAE7WMK6_9CAUD</name>
<organism evidence="1 2">
    <name type="scientific">Stenotrophomonas phage Philippe</name>
    <dbReference type="NCBI Taxonomy" id="2859655"/>
    <lineage>
        <taxon>Viruses</taxon>
        <taxon>Duplodnaviria</taxon>
        <taxon>Heunggongvirae</taxon>
        <taxon>Uroviricota</taxon>
        <taxon>Caudoviricetes</taxon>
        <taxon>Schitoviridae</taxon>
        <taxon>Philippevirus</taxon>
        <taxon>Philippevirus philippe</taxon>
    </lineage>
</organism>